<evidence type="ECO:0000313" key="2">
    <source>
        <dbReference type="EMBL" id="MDC2956587.1"/>
    </source>
</evidence>
<reference evidence="2 3" key="1">
    <citation type="journal article" date="2015" name="Int. J. Syst. Evol. Microbiol.">
        <title>Streptomyces gilvifuscus sp. nov., an actinomycete that produces antibacterial compounds isolated from soil.</title>
        <authorList>
            <person name="Nguyen T.M."/>
            <person name="Kim J."/>
        </authorList>
    </citation>
    <scope>NUCLEOTIDE SEQUENCE [LARGE SCALE GENOMIC DNA]</scope>
    <source>
        <strain evidence="2 3">T113</strain>
    </source>
</reference>
<protein>
    <submittedName>
        <fullName evidence="2">Uncharacterized protein</fullName>
    </submittedName>
</protein>
<evidence type="ECO:0000256" key="1">
    <source>
        <dbReference type="SAM" id="MobiDB-lite"/>
    </source>
</evidence>
<accession>A0ABT5FVP6</accession>
<comment type="caution">
    <text evidence="2">The sequence shown here is derived from an EMBL/GenBank/DDBJ whole genome shotgun (WGS) entry which is preliminary data.</text>
</comment>
<organism evidence="2 3">
    <name type="scientific">Streptomyces gilvifuscus</name>
    <dbReference type="NCBI Taxonomy" id="1550617"/>
    <lineage>
        <taxon>Bacteria</taxon>
        <taxon>Bacillati</taxon>
        <taxon>Actinomycetota</taxon>
        <taxon>Actinomycetes</taxon>
        <taxon>Kitasatosporales</taxon>
        <taxon>Streptomycetaceae</taxon>
        <taxon>Streptomyces</taxon>
    </lineage>
</organism>
<name>A0ABT5FVP6_9ACTN</name>
<feature type="compositionally biased region" description="Polar residues" evidence="1">
    <location>
        <begin position="412"/>
        <end position="427"/>
    </location>
</feature>
<feature type="region of interest" description="Disordered" evidence="1">
    <location>
        <begin position="399"/>
        <end position="477"/>
    </location>
</feature>
<keyword evidence="3" id="KW-1185">Reference proteome</keyword>
<dbReference type="RefSeq" id="WP_272175958.1">
    <property type="nucleotide sequence ID" value="NZ_JAQOSK010000007.1"/>
</dbReference>
<evidence type="ECO:0000313" key="3">
    <source>
        <dbReference type="Proteomes" id="UP001221328"/>
    </source>
</evidence>
<proteinExistence type="predicted"/>
<gene>
    <name evidence="2" type="ORF">PO587_19125</name>
</gene>
<dbReference type="EMBL" id="JAQOSK010000007">
    <property type="protein sequence ID" value="MDC2956587.1"/>
    <property type="molecule type" value="Genomic_DNA"/>
</dbReference>
<sequence length="477" mass="52356">MPERDPVNEPENLLVHWYGHELSDNAKAGMREMAARFPNSNKELWVLPPKRPGETGQQEQQRLLAGYAAEAQKYGYTVKHVRDETRTLARGLEPKYTSDTLNDIFSMESANDGYIATKDLAYYLASGTKTSLNVDLSHHHMRDSEWQAVQQSPHFSPQVVAPVDFSTAELKIVDLSHGQDSNMRHVLSTDFLSTTERFDEADIQPEFTRHLDVFAMYAREGTRGQAFAKAAAGQYIGYLAQIAQNEARKGNVTFRQGDDHTRFRPETVKLVEDNLLGAKYNPGDPRRDGMIGMMNIAAATDAVHLVFGRPRTPDGQGKDSMPVLRVDQATWDAITVQAFDVDGVKVLPQLGLSKTFQGSWRRDDRGDALDLGPSLDGDKITLVQASNIGVAQAAGAGISGLDRPSRIPYDVQRSSSAGNSPRRTPSPENALDIEQLRSDVASMAIPRTPSPAQGEASVQAAAVAKPTMKRSTTGPAR</sequence>
<dbReference type="Proteomes" id="UP001221328">
    <property type="component" value="Unassembled WGS sequence"/>
</dbReference>